<sequence>MTRQRLIPIVTVVAVLFALLATPAPAQAKTSARVVISPDIGLGIWIGRNVERHRPYGPPRRPVVVPVPRLRRFKPVWTPPPRVVVVPPPVVRRVIVAPPVVEPAPTTITVWITNSNGSMTSIQLTREGSWYRGPRGEYYTSIPTNEQLRVVYGF</sequence>
<name>A0AAW6U6F9_9BACT</name>
<dbReference type="EMBL" id="JASCXX010000031">
    <property type="protein sequence ID" value="MDI6451239.1"/>
    <property type="molecule type" value="Genomic_DNA"/>
</dbReference>
<evidence type="ECO:0000256" key="1">
    <source>
        <dbReference type="SAM" id="SignalP"/>
    </source>
</evidence>
<accession>A0AAW6U6F9</accession>
<evidence type="ECO:0000313" key="2">
    <source>
        <dbReference type="EMBL" id="MDI6451239.1"/>
    </source>
</evidence>
<evidence type="ECO:0000313" key="3">
    <source>
        <dbReference type="Proteomes" id="UP001431776"/>
    </source>
</evidence>
<dbReference type="AlphaFoldDB" id="A0AAW6U6F9"/>
<keyword evidence="1" id="KW-0732">Signal</keyword>
<protein>
    <submittedName>
        <fullName evidence="2">Uncharacterized protein</fullName>
    </submittedName>
</protein>
<gene>
    <name evidence="2" type="ORF">QJ522_19410</name>
</gene>
<comment type="caution">
    <text evidence="2">The sequence shown here is derived from an EMBL/GenBank/DDBJ whole genome shotgun (WGS) entry which is preliminary data.</text>
</comment>
<dbReference type="Proteomes" id="UP001431776">
    <property type="component" value="Unassembled WGS sequence"/>
</dbReference>
<keyword evidence="3" id="KW-1185">Reference proteome</keyword>
<feature type="signal peptide" evidence="1">
    <location>
        <begin position="1"/>
        <end position="28"/>
    </location>
</feature>
<organism evidence="2 3">
    <name type="scientific">Anaerobaca lacustris</name>
    <dbReference type="NCBI Taxonomy" id="3044600"/>
    <lineage>
        <taxon>Bacteria</taxon>
        <taxon>Pseudomonadati</taxon>
        <taxon>Planctomycetota</taxon>
        <taxon>Phycisphaerae</taxon>
        <taxon>Sedimentisphaerales</taxon>
        <taxon>Anaerobacaceae</taxon>
        <taxon>Anaerobaca</taxon>
    </lineage>
</organism>
<dbReference type="RefSeq" id="WP_349246647.1">
    <property type="nucleotide sequence ID" value="NZ_JASCXX010000031.1"/>
</dbReference>
<reference evidence="2" key="1">
    <citation type="submission" date="2023-05" db="EMBL/GenBank/DDBJ databases">
        <title>Anaerotaeda fermentans gen. nov., sp. nov., a novel anaerobic planctomycete of the new family within the order Sedimentisphaerales isolated from Taman Peninsula, Russia.</title>
        <authorList>
            <person name="Khomyakova M.A."/>
            <person name="Merkel A.Y."/>
            <person name="Slobodkin A.I."/>
        </authorList>
    </citation>
    <scope>NUCLEOTIDE SEQUENCE</scope>
    <source>
        <strain evidence="2">M17dextr</strain>
    </source>
</reference>
<feature type="chain" id="PRO_5043655825" evidence="1">
    <location>
        <begin position="29"/>
        <end position="154"/>
    </location>
</feature>
<proteinExistence type="predicted"/>